<dbReference type="EMBL" id="SKCS01000452">
    <property type="protein sequence ID" value="TNN06714.1"/>
    <property type="molecule type" value="Genomic_DNA"/>
</dbReference>
<dbReference type="OrthoDB" id="6270563at2759"/>
<proteinExistence type="predicted"/>
<reference evidence="1 2" key="1">
    <citation type="submission" date="2019-03" db="EMBL/GenBank/DDBJ databases">
        <title>An improved genome assembly of the fluke Schistosoma japonicum.</title>
        <authorList>
            <person name="Hu W."/>
            <person name="Luo F."/>
            <person name="Yin M."/>
            <person name="Mo X."/>
            <person name="Sun C."/>
            <person name="Wu Q."/>
            <person name="Zhu B."/>
            <person name="Xiang M."/>
            <person name="Wang J."/>
            <person name="Wang Y."/>
            <person name="Zhang T."/>
            <person name="Xu B."/>
            <person name="Zheng H."/>
            <person name="Feng Z."/>
        </authorList>
    </citation>
    <scope>NUCLEOTIDE SEQUENCE [LARGE SCALE GENOMIC DNA]</scope>
    <source>
        <strain evidence="1">HuSjv2</strain>
        <tissue evidence="1">Worms</tissue>
    </source>
</reference>
<sequence>MPLRLIEVLRGEPRPTKMEIVNNREMFAVRWSNLTVISKGKSYQVTVSCMIYRESGNINVYYENISSEINSSSLITSIQDIARLIVDKVYVDKFVYSKITVPSTMIKSNSLVIFKPLKHYCSKQKNKESCQLASEENIICYWCPIIKNCTNGADLNAIKFSDSKCFRQNTNGEQST</sequence>
<dbReference type="AlphaFoldDB" id="A0A4Z2CRL0"/>
<gene>
    <name evidence="1" type="ORF">EWB00_008219</name>
</gene>
<keyword evidence="2" id="KW-1185">Reference proteome</keyword>
<accession>A0A4Z2CRL0</accession>
<organism evidence="1 2">
    <name type="scientific">Schistosoma japonicum</name>
    <name type="common">Blood fluke</name>
    <dbReference type="NCBI Taxonomy" id="6182"/>
    <lineage>
        <taxon>Eukaryota</taxon>
        <taxon>Metazoa</taxon>
        <taxon>Spiralia</taxon>
        <taxon>Lophotrochozoa</taxon>
        <taxon>Platyhelminthes</taxon>
        <taxon>Trematoda</taxon>
        <taxon>Digenea</taxon>
        <taxon>Strigeidida</taxon>
        <taxon>Schistosomatoidea</taxon>
        <taxon>Schistosomatidae</taxon>
        <taxon>Schistosoma</taxon>
    </lineage>
</organism>
<feature type="non-terminal residue" evidence="1">
    <location>
        <position position="176"/>
    </location>
</feature>
<evidence type="ECO:0000313" key="2">
    <source>
        <dbReference type="Proteomes" id="UP000311919"/>
    </source>
</evidence>
<name>A0A4Z2CRL0_SCHJA</name>
<dbReference type="Proteomes" id="UP000311919">
    <property type="component" value="Unassembled WGS sequence"/>
</dbReference>
<protein>
    <submittedName>
        <fullName evidence="1">Egg protein isoform 1</fullName>
    </submittedName>
</protein>
<comment type="caution">
    <text evidence="1">The sequence shown here is derived from an EMBL/GenBank/DDBJ whole genome shotgun (WGS) entry which is preliminary data.</text>
</comment>
<evidence type="ECO:0000313" key="1">
    <source>
        <dbReference type="EMBL" id="TNN06714.1"/>
    </source>
</evidence>